<dbReference type="OrthoDB" id="5181746at2"/>
<evidence type="ECO:0000256" key="1">
    <source>
        <dbReference type="SAM" id="MobiDB-lite"/>
    </source>
</evidence>
<feature type="compositionally biased region" description="Acidic residues" evidence="1">
    <location>
        <begin position="184"/>
        <end position="195"/>
    </location>
</feature>
<organism evidence="2 3">
    <name type="scientific">Luteipulveratus halotolerans</name>
    <dbReference type="NCBI Taxonomy" id="1631356"/>
    <lineage>
        <taxon>Bacteria</taxon>
        <taxon>Bacillati</taxon>
        <taxon>Actinomycetota</taxon>
        <taxon>Actinomycetes</taxon>
        <taxon>Micrococcales</taxon>
        <taxon>Dermacoccaceae</taxon>
        <taxon>Luteipulveratus</taxon>
    </lineage>
</organism>
<proteinExistence type="predicted"/>
<dbReference type="SUPFAM" id="SSF52833">
    <property type="entry name" value="Thioredoxin-like"/>
    <property type="match status" value="1"/>
</dbReference>
<evidence type="ECO:0000313" key="2">
    <source>
        <dbReference type="EMBL" id="KNX36638.1"/>
    </source>
</evidence>
<evidence type="ECO:0000313" key="3">
    <source>
        <dbReference type="Proteomes" id="UP000037397"/>
    </source>
</evidence>
<dbReference type="Pfam" id="PF14559">
    <property type="entry name" value="TPR_19"/>
    <property type="match status" value="1"/>
</dbReference>
<keyword evidence="3" id="KW-1185">Reference proteome</keyword>
<dbReference type="InterPro" id="IPR036249">
    <property type="entry name" value="Thioredoxin-like_sf"/>
</dbReference>
<feature type="region of interest" description="Disordered" evidence="1">
    <location>
        <begin position="171"/>
        <end position="195"/>
    </location>
</feature>
<feature type="region of interest" description="Disordered" evidence="1">
    <location>
        <begin position="20"/>
        <end position="44"/>
    </location>
</feature>
<dbReference type="Gene3D" id="1.25.40.10">
    <property type="entry name" value="Tetratricopeptide repeat domain"/>
    <property type="match status" value="1"/>
</dbReference>
<dbReference type="PATRIC" id="fig|1631356.3.peg.924"/>
<dbReference type="Gene3D" id="3.40.30.10">
    <property type="entry name" value="Glutaredoxin"/>
    <property type="match status" value="1"/>
</dbReference>
<accession>A0A0L6CGJ3</accession>
<dbReference type="InterPro" id="IPR011990">
    <property type="entry name" value="TPR-like_helical_dom_sf"/>
</dbReference>
<comment type="caution">
    <text evidence="2">The sequence shown here is derived from an EMBL/GenBank/DDBJ whole genome shotgun (WGS) entry which is preliminary data.</text>
</comment>
<dbReference type="EMBL" id="LAIR01000002">
    <property type="protein sequence ID" value="KNX36638.1"/>
    <property type="molecule type" value="Genomic_DNA"/>
</dbReference>
<dbReference type="STRING" id="1631356.VV01_04900"/>
<dbReference type="Pfam" id="PF14561">
    <property type="entry name" value="TPR_20"/>
    <property type="match status" value="1"/>
</dbReference>
<dbReference type="RefSeq" id="WP_050668911.1">
    <property type="nucleotide sequence ID" value="NZ_LAIR01000002.1"/>
</dbReference>
<gene>
    <name evidence="2" type="ORF">VV01_04900</name>
</gene>
<name>A0A0L6CGJ3_9MICO</name>
<protein>
    <submittedName>
        <fullName evidence="2">Tetratricopeptide repeat protein</fullName>
    </submittedName>
</protein>
<dbReference type="SUPFAM" id="SSF48452">
    <property type="entry name" value="TPR-like"/>
    <property type="match status" value="1"/>
</dbReference>
<sequence>MTQQPLNAASLRGAVDLSSLANRPAGAPPAGGSGAPAGEAPASGATDGLVVEIDTQGFSALVSASTRYPVVITLWATSQPASRTPVDELARAVRKQEGRVQLGIVDIDQSPEIAQAFQQLGQQAQLPAGTPMTTVAFLQGQPMPLPPIPSEEAAGQLIDELVKVAVSNGITGRVPGDHTASDQDAGDDVEGDGEDAELPPLHQAAYDAIEQGDYDAAITAYEQALADNAGDEEARLGLGQVRLLQRTEGADLQQARAAAAADPHDLEAAKTVADLDVLGGHVEDAFTRLIDLVKVTAGDERNAAREHLIGLFDIVGSTDPRVKKARTALMSALY</sequence>
<dbReference type="AlphaFoldDB" id="A0A0L6CGJ3"/>
<reference evidence="3" key="1">
    <citation type="submission" date="2015-03" db="EMBL/GenBank/DDBJ databases">
        <title>Luteipulveratus halotolerans sp. nov., a novel actinobacterium (Dermacoccaceae) from Sarawak, Malaysia.</title>
        <authorList>
            <person name="Juboi H."/>
            <person name="Basik A."/>
            <person name="Shamsul S.S."/>
            <person name="Arnold P."/>
            <person name="Schmitt E.K."/>
            <person name="Sanglier J.-J."/>
            <person name="Yeo T."/>
        </authorList>
    </citation>
    <scope>NUCLEOTIDE SEQUENCE [LARGE SCALE GENOMIC DNA]</scope>
    <source>
        <strain evidence="3">C296001</strain>
    </source>
</reference>
<dbReference type="Proteomes" id="UP000037397">
    <property type="component" value="Unassembled WGS sequence"/>
</dbReference>